<proteinExistence type="predicted"/>
<dbReference type="InterPro" id="IPR006671">
    <property type="entry name" value="Cyclin_N"/>
</dbReference>
<dbReference type="SUPFAM" id="SSF47954">
    <property type="entry name" value="Cyclin-like"/>
    <property type="match status" value="1"/>
</dbReference>
<accession>A0A9W8JQM9</accession>
<dbReference type="Proteomes" id="UP001148786">
    <property type="component" value="Unassembled WGS sequence"/>
</dbReference>
<feature type="domain" description="Cyclin N-terminal" evidence="1">
    <location>
        <begin position="72"/>
        <end position="165"/>
    </location>
</feature>
<dbReference type="CDD" id="cd20557">
    <property type="entry name" value="CYCLIN_ScPCL1-like"/>
    <property type="match status" value="1"/>
</dbReference>
<dbReference type="Gene3D" id="1.10.472.10">
    <property type="entry name" value="Cyclin-like"/>
    <property type="match status" value="1"/>
</dbReference>
<evidence type="ECO:0000313" key="2">
    <source>
        <dbReference type="EMBL" id="KAJ3495014.1"/>
    </source>
</evidence>
<protein>
    <recommendedName>
        <fullName evidence="1">Cyclin N-terminal domain-containing protein</fullName>
    </recommendedName>
</protein>
<gene>
    <name evidence="2" type="ORF">NLJ89_g10696</name>
</gene>
<organism evidence="2 3">
    <name type="scientific">Agrocybe chaxingu</name>
    <dbReference type="NCBI Taxonomy" id="84603"/>
    <lineage>
        <taxon>Eukaryota</taxon>
        <taxon>Fungi</taxon>
        <taxon>Dikarya</taxon>
        <taxon>Basidiomycota</taxon>
        <taxon>Agaricomycotina</taxon>
        <taxon>Agaricomycetes</taxon>
        <taxon>Agaricomycetidae</taxon>
        <taxon>Agaricales</taxon>
        <taxon>Agaricineae</taxon>
        <taxon>Strophariaceae</taxon>
        <taxon>Agrocybe</taxon>
    </lineage>
</organism>
<dbReference type="OrthoDB" id="3033202at2759"/>
<dbReference type="InterPro" id="IPR036915">
    <property type="entry name" value="Cyclin-like_sf"/>
</dbReference>
<evidence type="ECO:0000313" key="3">
    <source>
        <dbReference type="Proteomes" id="UP001148786"/>
    </source>
</evidence>
<dbReference type="AlphaFoldDB" id="A0A9W8JQM9"/>
<comment type="caution">
    <text evidence="2">The sequence shown here is derived from an EMBL/GenBank/DDBJ whole genome shotgun (WGS) entry which is preliminary data.</text>
</comment>
<sequence>MSSVNISYPYRALFQTNAPSQYTTSFGAAAPAAQPNYETISLVCTAHMNHLFGSARYPYPCPRSAWQSHLPSYIKAALISSQLDVSIVYHAMTLLGQYKFAVPHSVAYYDDAYRLFMSAYIVAAKVSCDTPHAPRFWRLVGRGKFTSEELLKMELEFCHVLEWDVQIPETAFAWFKGIVESYDGTSLGLRCSMIRPHATSTPGGM</sequence>
<name>A0A9W8JQM9_9AGAR</name>
<dbReference type="EMBL" id="JANKHO010002071">
    <property type="protein sequence ID" value="KAJ3495014.1"/>
    <property type="molecule type" value="Genomic_DNA"/>
</dbReference>
<evidence type="ECO:0000259" key="1">
    <source>
        <dbReference type="Pfam" id="PF00134"/>
    </source>
</evidence>
<reference evidence="2" key="1">
    <citation type="submission" date="2022-07" db="EMBL/GenBank/DDBJ databases">
        <title>Genome Sequence of Agrocybe chaxingu.</title>
        <authorList>
            <person name="Buettner E."/>
        </authorList>
    </citation>
    <scope>NUCLEOTIDE SEQUENCE</scope>
    <source>
        <strain evidence="2">MP-N11</strain>
    </source>
</reference>
<dbReference type="Pfam" id="PF00134">
    <property type="entry name" value="Cyclin_N"/>
    <property type="match status" value="1"/>
</dbReference>
<keyword evidence="3" id="KW-1185">Reference proteome</keyword>